<gene>
    <name evidence="3" type="ORF">E4O86_14585</name>
</gene>
<dbReference type="AlphaFoldDB" id="A0A964T5T0"/>
<dbReference type="Gene3D" id="3.40.50.12780">
    <property type="entry name" value="N-terminal domain of ligase-like"/>
    <property type="match status" value="1"/>
</dbReference>
<comment type="caution">
    <text evidence="3">The sequence shown here is derived from an EMBL/GenBank/DDBJ whole genome shotgun (WGS) entry which is preliminary data.</text>
</comment>
<name>A0A964T5T0_9HYPH</name>
<dbReference type="InterPro" id="IPR045851">
    <property type="entry name" value="AMP-bd_C_sf"/>
</dbReference>
<dbReference type="PANTHER" id="PTHR22754:SF32">
    <property type="entry name" value="DISCO-INTERACTING PROTEIN 2"/>
    <property type="match status" value="1"/>
</dbReference>
<dbReference type="Pfam" id="PF00501">
    <property type="entry name" value="AMP-binding"/>
    <property type="match status" value="1"/>
</dbReference>
<reference evidence="3" key="1">
    <citation type="submission" date="2019-03" db="EMBL/GenBank/DDBJ databases">
        <title>Afifella sp. nov., isolated from activated sludge.</title>
        <authorList>
            <person name="Li Q."/>
            <person name="Liu Y."/>
        </authorList>
    </citation>
    <scope>NUCLEOTIDE SEQUENCE</scope>
    <source>
        <strain evidence="3">L72</strain>
    </source>
</reference>
<dbReference type="SUPFAM" id="SSF56801">
    <property type="entry name" value="Acetyl-CoA synthetase-like"/>
    <property type="match status" value="1"/>
</dbReference>
<keyword evidence="4" id="KW-1185">Reference proteome</keyword>
<dbReference type="GO" id="GO:0070566">
    <property type="term" value="F:adenylyltransferase activity"/>
    <property type="evidence" value="ECO:0007669"/>
    <property type="project" value="TreeGrafter"/>
</dbReference>
<organism evidence="3 4">
    <name type="scientific">Propylenella binzhouense</name>
    <dbReference type="NCBI Taxonomy" id="2555902"/>
    <lineage>
        <taxon>Bacteria</taxon>
        <taxon>Pseudomonadati</taxon>
        <taxon>Pseudomonadota</taxon>
        <taxon>Alphaproteobacteria</taxon>
        <taxon>Hyphomicrobiales</taxon>
        <taxon>Propylenellaceae</taxon>
        <taxon>Propylenella</taxon>
    </lineage>
</organism>
<accession>A0A964T5T0</accession>
<dbReference type="InterPro" id="IPR000873">
    <property type="entry name" value="AMP-dep_synth/lig_dom"/>
</dbReference>
<dbReference type="GO" id="GO:0006633">
    <property type="term" value="P:fatty acid biosynthetic process"/>
    <property type="evidence" value="ECO:0007669"/>
    <property type="project" value="TreeGrafter"/>
</dbReference>
<dbReference type="GO" id="GO:0005886">
    <property type="term" value="C:plasma membrane"/>
    <property type="evidence" value="ECO:0007669"/>
    <property type="project" value="TreeGrafter"/>
</dbReference>
<proteinExistence type="inferred from homology"/>
<evidence type="ECO:0000313" key="4">
    <source>
        <dbReference type="Proteomes" id="UP000773614"/>
    </source>
</evidence>
<dbReference type="PANTHER" id="PTHR22754">
    <property type="entry name" value="DISCO-INTERACTING PROTEIN 2 DIP2 -RELATED"/>
    <property type="match status" value="1"/>
</dbReference>
<dbReference type="InterPro" id="IPR042099">
    <property type="entry name" value="ANL_N_sf"/>
</dbReference>
<dbReference type="OrthoDB" id="9803968at2"/>
<dbReference type="EMBL" id="SPKJ01000054">
    <property type="protein sequence ID" value="MYZ48939.1"/>
    <property type="molecule type" value="Genomic_DNA"/>
</dbReference>
<feature type="domain" description="AMP-dependent synthetase/ligase" evidence="2">
    <location>
        <begin position="14"/>
        <end position="346"/>
    </location>
</feature>
<sequence>MLRSSELPEFVFVSPSSDDRRVRLGDLTPRVRAVAAHLSARIPAGSCVGLMFPSEPDLVVNWLASLLAGLEPLVMQYPTRKQSREYWADSVRNTVAVANIAAVLADERSVALGLSDFVATIGQGELSALPDGSAEPYALDDFAIIQLSSGTTGYRKAIRFRSEDLRRHAEDYNSSLGLTPQDTIVSWLPLYHDMGYIACFVMPMMLGIPVAMMDPMAWVRNPAMLFEAIGRNAGTVCYMPNFGFEVMAGCDAAAPDGMRLWISCSEPVSAHTARKFLERIGAPEQAFAPCYAMAENIFAVSFRTGLRTLETAGGDVVSCGSPIAGVDLKIVDGEIWVRSPTSLHHYLGGEDIRDAEGYYPTGDLGEIRDGELYVTGRKQDLLIQAGRKYMLSDIDLALNRLHADIRGRAAAVQIYDERLGTQKPLILIESPDFFLRDDQKKVADSVKEVMGLDQIEVAFVPPRFLTKTSSGKINRKKSAADWLLHRQAMTAGGGDAGDPLTELRQAFPKVDRQHPVEEVLDSLSLTVLRIALGGTGIAFDGKLSLGAIEEALAKARGDGQPAGEEAIRIVSLTERPTVGSIDERHLDRLAERLGHRVTFEHVCLPPSAILLSDLVFCDYFQPRLDPEPFRFVNRALAKLRAASVILMDDLAELFFPPNQVYGVLSHNLERDERADLVSVRWQNYTQAHDRLPLTIVSGIDIPLAAASENMARLAAYLGKPVFRIATAKAFEAFTKDWEYRPLPGPGGTLAGIRELDPDALTDALADWMSRNAVRPTPGPVAASIERSDLSHFCSNFADREHLDLVLDRFGSFAIAGQPASVPYIARKLEEKGKPFTIVPSYAPAILGSLDPAPECLLTCGAQGRYEIAVPAIAVMMASAQWRTLNVTDPDLRDKPAWSSVKPTSGTDWLHRFDLERVENGRRFFPAWKQAQDDLRAALSPKVEKDMVLAS</sequence>
<evidence type="ECO:0000259" key="2">
    <source>
        <dbReference type="Pfam" id="PF00501"/>
    </source>
</evidence>
<dbReference type="Gene3D" id="3.30.300.30">
    <property type="match status" value="1"/>
</dbReference>
<comment type="similarity">
    <text evidence="1">Belongs to the ATP-dependent AMP-binding enzyme family.</text>
</comment>
<evidence type="ECO:0000313" key="3">
    <source>
        <dbReference type="EMBL" id="MYZ48939.1"/>
    </source>
</evidence>
<dbReference type="Proteomes" id="UP000773614">
    <property type="component" value="Unassembled WGS sequence"/>
</dbReference>
<protein>
    <recommendedName>
        <fullName evidence="2">AMP-dependent synthetase/ligase domain-containing protein</fullName>
    </recommendedName>
</protein>
<dbReference type="RefSeq" id="WP_161141287.1">
    <property type="nucleotide sequence ID" value="NZ_SPKJ01000054.1"/>
</dbReference>
<evidence type="ECO:0000256" key="1">
    <source>
        <dbReference type="ARBA" id="ARBA00006432"/>
    </source>
</evidence>